<dbReference type="SUPFAM" id="SSF118215">
    <property type="entry name" value="Proton glutamate symport protein"/>
    <property type="match status" value="1"/>
</dbReference>
<dbReference type="GO" id="GO:0015293">
    <property type="term" value="F:symporter activity"/>
    <property type="evidence" value="ECO:0007669"/>
    <property type="project" value="UniProtKB-KW"/>
</dbReference>
<feature type="transmembrane region" description="Helical" evidence="9">
    <location>
        <begin position="216"/>
        <end position="241"/>
    </location>
</feature>
<name>A0A6J4MG42_9BACT</name>
<reference evidence="10" key="1">
    <citation type="submission" date="2020-02" db="EMBL/GenBank/DDBJ databases">
        <authorList>
            <person name="Meier V. D."/>
        </authorList>
    </citation>
    <scope>NUCLEOTIDE SEQUENCE</scope>
    <source>
        <strain evidence="10">AVDCRST_MAG11</strain>
    </source>
</reference>
<evidence type="ECO:0000256" key="3">
    <source>
        <dbReference type="ARBA" id="ARBA00022475"/>
    </source>
</evidence>
<keyword evidence="5" id="KW-0769">Symport</keyword>
<dbReference type="Gene3D" id="1.10.3860.10">
    <property type="entry name" value="Sodium:dicarboxylate symporter"/>
    <property type="match status" value="1"/>
</dbReference>
<feature type="transmembrane region" description="Helical" evidence="9">
    <location>
        <begin position="177"/>
        <end position="195"/>
    </location>
</feature>
<dbReference type="GO" id="GO:0006835">
    <property type="term" value="P:dicarboxylic acid transport"/>
    <property type="evidence" value="ECO:0007669"/>
    <property type="project" value="TreeGrafter"/>
</dbReference>
<evidence type="ECO:0000256" key="4">
    <source>
        <dbReference type="ARBA" id="ARBA00022692"/>
    </source>
</evidence>
<dbReference type="Pfam" id="PF00375">
    <property type="entry name" value="SDF"/>
    <property type="match status" value="1"/>
</dbReference>
<dbReference type="PANTHER" id="PTHR42865:SF7">
    <property type="entry name" value="PROTON_GLUTAMATE-ASPARTATE SYMPORTER"/>
    <property type="match status" value="1"/>
</dbReference>
<dbReference type="PANTHER" id="PTHR42865">
    <property type="entry name" value="PROTON/GLUTAMATE-ASPARTATE SYMPORTER"/>
    <property type="match status" value="1"/>
</dbReference>
<dbReference type="PROSITE" id="PS00714">
    <property type="entry name" value="NA_DICARBOXYL_SYMP_2"/>
    <property type="match status" value="1"/>
</dbReference>
<keyword evidence="4 9" id="KW-0812">Transmembrane</keyword>
<dbReference type="InterPro" id="IPR001991">
    <property type="entry name" value="Na-dicarboxylate_symporter"/>
</dbReference>
<organism evidence="10">
    <name type="scientific">uncultured Gemmatimonadaceae bacterium</name>
    <dbReference type="NCBI Taxonomy" id="246130"/>
    <lineage>
        <taxon>Bacteria</taxon>
        <taxon>Pseudomonadati</taxon>
        <taxon>Gemmatimonadota</taxon>
        <taxon>Gemmatimonadia</taxon>
        <taxon>Gemmatimonadales</taxon>
        <taxon>Gemmatimonadaceae</taxon>
        <taxon>environmental samples</taxon>
    </lineage>
</organism>
<feature type="transmembrane region" description="Helical" evidence="9">
    <location>
        <begin position="26"/>
        <end position="46"/>
    </location>
</feature>
<gene>
    <name evidence="10" type="ORF">AVDCRST_MAG11-3867</name>
</gene>
<evidence type="ECO:0000313" key="10">
    <source>
        <dbReference type="EMBL" id="CAA9356912.1"/>
    </source>
</evidence>
<dbReference type="InterPro" id="IPR036458">
    <property type="entry name" value="Na:dicarbo_symporter_sf"/>
</dbReference>
<evidence type="ECO:0000256" key="6">
    <source>
        <dbReference type="ARBA" id="ARBA00022989"/>
    </source>
</evidence>
<sequence length="467" mass="49178">MTQHTAPPPEAATPAPRAPRRGLRRVSLTQWILISMAVGTLIGWLFPDSACAGATGQCFSASDLKPFSTVFLRLIKAIIAPIIFATLILGIAGHGDDLKRVGRLAFKSLIYFEIVTTIALFIGLGAVNLTRPGDGVNLAVGNAETGQQLAQNKPTETSFIEHLVPTSIIDAMARNEVLQIVVFAILFAIAITQVKGRPKEVMLGFMEGLAETMFKFTGIVMYYAPIGIGAAIAVTVGHSGIQVLKNLGMLVLTLYGALVVFLLLVLLPVALLARVPIRRFLTAVREPAAIAFATTSSDAALPRVIQAMESIGVPRRIVAFVIPTGYSFNLDGTTLYLALASVFVAQAANIELSLGQQLAIMLSLMLTSKGVAAVPRASLVILSGTLATFGLPLEGVAVILGVDELMDMARTTVNLVGNALASVVMARWEGEYPAGGPPEVPAVAVIEDEPAAPAHVVEQQTPADVAS</sequence>
<dbReference type="FunFam" id="1.10.3860.10:FF:000001">
    <property type="entry name" value="C4-dicarboxylate transport protein"/>
    <property type="match status" value="1"/>
</dbReference>
<protein>
    <submittedName>
        <fullName evidence="10">Proton/glutamate symporter @ Sodium/glutamate symporter</fullName>
    </submittedName>
</protein>
<feature type="compositionally biased region" description="Pro residues" evidence="8">
    <location>
        <begin position="1"/>
        <end position="11"/>
    </location>
</feature>
<keyword evidence="2" id="KW-0813">Transport</keyword>
<proteinExistence type="predicted"/>
<comment type="subcellular location">
    <subcellularLocation>
        <location evidence="1">Cell membrane</location>
        <topology evidence="1">Multi-pass membrane protein</topology>
    </subcellularLocation>
</comment>
<feature type="transmembrane region" description="Helical" evidence="9">
    <location>
        <begin position="104"/>
        <end position="127"/>
    </location>
</feature>
<accession>A0A6J4MG42</accession>
<feature type="transmembrane region" description="Helical" evidence="9">
    <location>
        <begin position="247"/>
        <end position="273"/>
    </location>
</feature>
<dbReference type="PRINTS" id="PR00173">
    <property type="entry name" value="EDTRNSPORT"/>
</dbReference>
<evidence type="ECO:0000256" key="9">
    <source>
        <dbReference type="SAM" id="Phobius"/>
    </source>
</evidence>
<dbReference type="GO" id="GO:0005886">
    <property type="term" value="C:plasma membrane"/>
    <property type="evidence" value="ECO:0007669"/>
    <property type="project" value="UniProtKB-SubCell"/>
</dbReference>
<evidence type="ECO:0000256" key="1">
    <source>
        <dbReference type="ARBA" id="ARBA00004651"/>
    </source>
</evidence>
<dbReference type="InterPro" id="IPR018107">
    <property type="entry name" value="Na-dicarboxylate_symporter_CS"/>
</dbReference>
<dbReference type="AlphaFoldDB" id="A0A6J4MG42"/>
<feature type="region of interest" description="Disordered" evidence="8">
    <location>
        <begin position="1"/>
        <end position="21"/>
    </location>
</feature>
<evidence type="ECO:0000256" key="8">
    <source>
        <dbReference type="SAM" id="MobiDB-lite"/>
    </source>
</evidence>
<keyword evidence="3" id="KW-1003">Cell membrane</keyword>
<dbReference type="EMBL" id="CADCTU010000821">
    <property type="protein sequence ID" value="CAA9356912.1"/>
    <property type="molecule type" value="Genomic_DNA"/>
</dbReference>
<keyword evidence="7 9" id="KW-0472">Membrane</keyword>
<keyword evidence="6 9" id="KW-1133">Transmembrane helix</keyword>
<evidence type="ECO:0000256" key="2">
    <source>
        <dbReference type="ARBA" id="ARBA00022448"/>
    </source>
</evidence>
<feature type="transmembrane region" description="Helical" evidence="9">
    <location>
        <begin position="70"/>
        <end position="92"/>
    </location>
</feature>
<evidence type="ECO:0000256" key="5">
    <source>
        <dbReference type="ARBA" id="ARBA00022847"/>
    </source>
</evidence>
<evidence type="ECO:0000256" key="7">
    <source>
        <dbReference type="ARBA" id="ARBA00023136"/>
    </source>
</evidence>